<feature type="compositionally biased region" description="Polar residues" evidence="1">
    <location>
        <begin position="53"/>
        <end position="62"/>
    </location>
</feature>
<evidence type="ECO:0000256" key="1">
    <source>
        <dbReference type="SAM" id="MobiDB-lite"/>
    </source>
</evidence>
<dbReference type="EMBL" id="BPQB01000001">
    <property type="protein sequence ID" value="GJE84675.1"/>
    <property type="molecule type" value="Genomic_DNA"/>
</dbReference>
<feature type="region of interest" description="Disordered" evidence="1">
    <location>
        <begin position="141"/>
        <end position="228"/>
    </location>
</feature>
<feature type="region of interest" description="Disordered" evidence="1">
    <location>
        <begin position="19"/>
        <end position="62"/>
    </location>
</feature>
<feature type="compositionally biased region" description="Low complexity" evidence="1">
    <location>
        <begin position="203"/>
        <end position="228"/>
    </location>
</feature>
<feature type="compositionally biased region" description="Pro residues" evidence="1">
    <location>
        <begin position="186"/>
        <end position="202"/>
    </location>
</feature>
<proteinExistence type="predicted"/>
<dbReference type="AlphaFoldDB" id="A0A9P3FYU1"/>
<feature type="compositionally biased region" description="Polar residues" evidence="1">
    <location>
        <begin position="36"/>
        <end position="46"/>
    </location>
</feature>
<evidence type="ECO:0000313" key="2">
    <source>
        <dbReference type="EMBL" id="GJE84675.1"/>
    </source>
</evidence>
<feature type="region of interest" description="Disordered" evidence="1">
    <location>
        <begin position="80"/>
        <end position="103"/>
    </location>
</feature>
<evidence type="ECO:0000313" key="3">
    <source>
        <dbReference type="Proteomes" id="UP000703269"/>
    </source>
</evidence>
<keyword evidence="3" id="KW-1185">Reference proteome</keyword>
<comment type="caution">
    <text evidence="2">The sequence shown here is derived from an EMBL/GenBank/DDBJ whole genome shotgun (WGS) entry which is preliminary data.</text>
</comment>
<organism evidence="2 3">
    <name type="scientific">Phanerochaete sordida</name>
    <dbReference type="NCBI Taxonomy" id="48140"/>
    <lineage>
        <taxon>Eukaryota</taxon>
        <taxon>Fungi</taxon>
        <taxon>Dikarya</taxon>
        <taxon>Basidiomycota</taxon>
        <taxon>Agaricomycotina</taxon>
        <taxon>Agaricomycetes</taxon>
        <taxon>Polyporales</taxon>
        <taxon>Phanerochaetaceae</taxon>
        <taxon>Phanerochaete</taxon>
    </lineage>
</organism>
<dbReference type="OrthoDB" id="3062963at2759"/>
<feature type="compositionally biased region" description="Polar residues" evidence="1">
    <location>
        <begin position="141"/>
        <end position="151"/>
    </location>
</feature>
<name>A0A9P3FYU1_9APHY</name>
<feature type="region of interest" description="Disordered" evidence="1">
    <location>
        <begin position="271"/>
        <end position="294"/>
    </location>
</feature>
<accession>A0A9P3FYU1</accession>
<reference evidence="2 3" key="1">
    <citation type="submission" date="2021-08" db="EMBL/GenBank/DDBJ databases">
        <title>Draft Genome Sequence of Phanerochaete sordida strain YK-624.</title>
        <authorList>
            <person name="Mori T."/>
            <person name="Dohra H."/>
            <person name="Suzuki T."/>
            <person name="Kawagishi H."/>
            <person name="Hirai H."/>
        </authorList>
    </citation>
    <scope>NUCLEOTIDE SEQUENCE [LARGE SCALE GENOMIC DNA]</scope>
    <source>
        <strain evidence="2 3">YK-624</strain>
    </source>
</reference>
<protein>
    <submittedName>
        <fullName evidence="2">Uncharacterized protein</fullName>
    </submittedName>
</protein>
<gene>
    <name evidence="2" type="ORF">PsYK624_007510</name>
</gene>
<dbReference type="Proteomes" id="UP000703269">
    <property type="component" value="Unassembled WGS sequence"/>
</dbReference>
<sequence>MAAYYSNFFSSGLLNVDSDVHQPHTPEPTTPRAFATNVNDDTTPTASKFGLPASQSSNDTIPSLLAQTEAITINGDRPRMRRRRSSMGLSSSPVTPLKGTPPSRAATVHLQRQSMPMGVLGVASPARSRSGSITESISFTRSAMSSISATSDPAKAGSLLSRMRSGSVGNALRSNSRRRKPNNQTPAPPPPNAPLPAPPQLRLPPTALDLSNIPSVPRRPSARRAATSDSLPLLVHTPSIPIPGPGARLTPYADGAACSPLARSWAHDADGASDMEDYPVPLDTPGEVRGEYFA</sequence>